<dbReference type="Proteomes" id="UP001433268">
    <property type="component" value="Unassembled WGS sequence"/>
</dbReference>
<dbReference type="EMBL" id="JAQQWN010000003">
    <property type="protein sequence ID" value="KAK8091521.1"/>
    <property type="molecule type" value="Genomic_DNA"/>
</dbReference>
<sequence>MSTTPELTRRRENLSFEDIAGEYRIFIQFGNLTSPVEVVYHKEENVVYVPGTRGDNSSSQKIGVVSTLEGPVGPMDGINIQPHSNPYGFRFFNEACDLMAYVPGGMIWISTVDLAVMSFEPDPDPYYKAPPYGNFVEEVDLETGHIVARVNVPYGATPIDERSGLLQFSMSQNAGRPNVVTPGPRPLIANAGADPVASRIRNTFHTNKIYIMPKEVMLV</sequence>
<evidence type="ECO:0000313" key="2">
    <source>
        <dbReference type="Proteomes" id="UP001433268"/>
    </source>
</evidence>
<proteinExistence type="predicted"/>
<keyword evidence="2" id="KW-1185">Reference proteome</keyword>
<organism evidence="1 2">
    <name type="scientific">Apiospora hydei</name>
    <dbReference type="NCBI Taxonomy" id="1337664"/>
    <lineage>
        <taxon>Eukaryota</taxon>
        <taxon>Fungi</taxon>
        <taxon>Dikarya</taxon>
        <taxon>Ascomycota</taxon>
        <taxon>Pezizomycotina</taxon>
        <taxon>Sordariomycetes</taxon>
        <taxon>Xylariomycetidae</taxon>
        <taxon>Amphisphaeriales</taxon>
        <taxon>Apiosporaceae</taxon>
        <taxon>Apiospora</taxon>
    </lineage>
</organism>
<evidence type="ECO:0000313" key="1">
    <source>
        <dbReference type="EMBL" id="KAK8091521.1"/>
    </source>
</evidence>
<dbReference type="GeneID" id="92039257"/>
<gene>
    <name evidence="1" type="ORF">PG997_001882</name>
</gene>
<name>A0ABR1X7Q3_9PEZI</name>
<reference evidence="1 2" key="1">
    <citation type="submission" date="2023-01" db="EMBL/GenBank/DDBJ databases">
        <title>Analysis of 21 Apiospora genomes using comparative genomics revels a genus with tremendous synthesis potential of carbohydrate active enzymes and secondary metabolites.</title>
        <authorList>
            <person name="Sorensen T."/>
        </authorList>
    </citation>
    <scope>NUCLEOTIDE SEQUENCE [LARGE SCALE GENOMIC DNA]</scope>
    <source>
        <strain evidence="1 2">CBS 114990</strain>
    </source>
</reference>
<comment type="caution">
    <text evidence="1">The sequence shown here is derived from an EMBL/GenBank/DDBJ whole genome shotgun (WGS) entry which is preliminary data.</text>
</comment>
<protein>
    <submittedName>
        <fullName evidence="1">Uncharacterized protein</fullName>
    </submittedName>
</protein>
<accession>A0ABR1X7Q3</accession>
<dbReference type="RefSeq" id="XP_066673493.1">
    <property type="nucleotide sequence ID" value="XM_066806197.1"/>
</dbReference>